<dbReference type="PANTHER" id="PTHR32309">
    <property type="entry name" value="TYROSINE-PROTEIN KINASE"/>
    <property type="match status" value="1"/>
</dbReference>
<feature type="non-terminal residue" evidence="5">
    <location>
        <position position="1"/>
    </location>
</feature>
<dbReference type="GO" id="GO:0004713">
    <property type="term" value="F:protein tyrosine kinase activity"/>
    <property type="evidence" value="ECO:0007669"/>
    <property type="project" value="TreeGrafter"/>
</dbReference>
<keyword evidence="3" id="KW-0270">Exopolysaccharide synthesis</keyword>
<evidence type="ECO:0000256" key="2">
    <source>
        <dbReference type="ARBA" id="ARBA00022903"/>
    </source>
</evidence>
<dbReference type="InterPro" id="IPR050445">
    <property type="entry name" value="Bact_polysacc_biosynth/exp"/>
</dbReference>
<sequence>KNYSSTVQVIAPLGNQKNGDATGEIDKNIRLITTYADVVRSSAVLKEIAKEIDGKTTESYSANDLYHAITVDHNSDSQVFGIKATATNPDDAAVIANTTFSVFKHNIQSLLGVTNIRAISKGVANRAPDSPNLILNILVGATVGFLLALGILVGIDYRKRSRKSRSSVLADLEITELGKVSTISLRQRHRTRRELIKTSVEKQQIDKGEKMA</sequence>
<keyword evidence="2" id="KW-0972">Capsule biogenesis/degradation</keyword>
<evidence type="ECO:0000313" key="5">
    <source>
        <dbReference type="EMBL" id="HJE15885.1"/>
    </source>
</evidence>
<evidence type="ECO:0000256" key="1">
    <source>
        <dbReference type="ARBA" id="ARBA00005132"/>
    </source>
</evidence>
<evidence type="ECO:0000256" key="3">
    <source>
        <dbReference type="ARBA" id="ARBA00023169"/>
    </source>
</evidence>
<dbReference type="GO" id="GO:0000271">
    <property type="term" value="P:polysaccharide biosynthetic process"/>
    <property type="evidence" value="ECO:0007669"/>
    <property type="project" value="UniProtKB-KW"/>
</dbReference>
<gene>
    <name evidence="5" type="ORF">K8W17_07390</name>
</gene>
<dbReference type="PANTHER" id="PTHR32309:SF13">
    <property type="entry name" value="FERRIC ENTEROBACTIN TRANSPORT PROTEIN FEPE"/>
    <property type="match status" value="1"/>
</dbReference>
<dbReference type="GO" id="GO:0005886">
    <property type="term" value="C:plasma membrane"/>
    <property type="evidence" value="ECO:0007669"/>
    <property type="project" value="TreeGrafter"/>
</dbReference>
<dbReference type="AlphaFoldDB" id="A0A921DVF2"/>
<evidence type="ECO:0000256" key="4">
    <source>
        <dbReference type="SAM" id="Phobius"/>
    </source>
</evidence>
<name>A0A921DVF2_9LACO</name>
<accession>A0A921DVF2</accession>
<reference evidence="5" key="1">
    <citation type="journal article" date="2021" name="PeerJ">
        <title>Extensive microbial diversity within the chicken gut microbiome revealed by metagenomics and culture.</title>
        <authorList>
            <person name="Gilroy R."/>
            <person name="Ravi A."/>
            <person name="Getino M."/>
            <person name="Pursley I."/>
            <person name="Horton D.L."/>
            <person name="Alikhan N.F."/>
            <person name="Baker D."/>
            <person name="Gharbi K."/>
            <person name="Hall N."/>
            <person name="Watson M."/>
            <person name="Adriaenssens E.M."/>
            <person name="Foster-Nyarko E."/>
            <person name="Jarju S."/>
            <person name="Secka A."/>
            <person name="Antonio M."/>
            <person name="Oren A."/>
            <person name="Chaudhuri R.R."/>
            <person name="La Ragione R."/>
            <person name="Hildebrand F."/>
            <person name="Pallen M.J."/>
        </authorList>
    </citation>
    <scope>NUCLEOTIDE SEQUENCE</scope>
    <source>
        <strain evidence="5">CHK173-2119</strain>
    </source>
</reference>
<protein>
    <submittedName>
        <fullName evidence="5">Uncharacterized protein</fullName>
    </submittedName>
</protein>
<dbReference type="Proteomes" id="UP000774947">
    <property type="component" value="Unassembled WGS sequence"/>
</dbReference>
<keyword evidence="4" id="KW-0472">Membrane</keyword>
<comment type="caution">
    <text evidence="5">The sequence shown here is derived from an EMBL/GenBank/DDBJ whole genome shotgun (WGS) entry which is preliminary data.</text>
</comment>
<organism evidence="5 6">
    <name type="scientific">Lapidilactobacillus dextrinicus</name>
    <dbReference type="NCBI Taxonomy" id="51664"/>
    <lineage>
        <taxon>Bacteria</taxon>
        <taxon>Bacillati</taxon>
        <taxon>Bacillota</taxon>
        <taxon>Bacilli</taxon>
        <taxon>Lactobacillales</taxon>
        <taxon>Lactobacillaceae</taxon>
        <taxon>Lapidilactobacillus</taxon>
    </lineage>
</organism>
<evidence type="ECO:0000313" key="6">
    <source>
        <dbReference type="Proteomes" id="UP000774947"/>
    </source>
</evidence>
<dbReference type="EMBL" id="DYXY01000194">
    <property type="protein sequence ID" value="HJE15885.1"/>
    <property type="molecule type" value="Genomic_DNA"/>
</dbReference>
<feature type="transmembrane region" description="Helical" evidence="4">
    <location>
        <begin position="133"/>
        <end position="155"/>
    </location>
</feature>
<keyword evidence="4" id="KW-1133">Transmembrane helix</keyword>
<reference evidence="5" key="2">
    <citation type="submission" date="2021-09" db="EMBL/GenBank/DDBJ databases">
        <authorList>
            <person name="Gilroy R."/>
        </authorList>
    </citation>
    <scope>NUCLEOTIDE SEQUENCE</scope>
    <source>
        <strain evidence="5">CHK173-2119</strain>
    </source>
</reference>
<proteinExistence type="predicted"/>
<keyword evidence="4" id="KW-0812">Transmembrane</keyword>
<comment type="pathway">
    <text evidence="1">Capsule biogenesis; capsule polysaccharide biosynthesis.</text>
</comment>